<evidence type="ECO:0000313" key="2">
    <source>
        <dbReference type="Proteomes" id="UP000190683"/>
    </source>
</evidence>
<organism evidence="1 2">
    <name type="scientific">Moraxella porci DSM 25326</name>
    <dbReference type="NCBI Taxonomy" id="573983"/>
    <lineage>
        <taxon>Bacteria</taxon>
        <taxon>Pseudomonadati</taxon>
        <taxon>Pseudomonadota</taxon>
        <taxon>Gammaproteobacteria</taxon>
        <taxon>Moraxellales</taxon>
        <taxon>Moraxellaceae</taxon>
        <taxon>Moraxella</taxon>
    </lineage>
</organism>
<protein>
    <submittedName>
        <fullName evidence="1">Uncharacterized protein</fullName>
    </submittedName>
</protein>
<comment type="caution">
    <text evidence="1">The sequence shown here is derived from an EMBL/GenBank/DDBJ whole genome shotgun (WGS) entry which is preliminary data.</text>
</comment>
<reference evidence="1 2" key="1">
    <citation type="submission" date="2017-02" db="EMBL/GenBank/DDBJ databases">
        <title>Draft genome sequence of Moraxella porci CCUG 54912T type strain.</title>
        <authorList>
            <person name="Salva-Serra F."/>
            <person name="Engstrom-Jakobsson H."/>
            <person name="Thorell K."/>
            <person name="Jaen-Luchoro D."/>
            <person name="Gonzales-Siles L."/>
            <person name="Karlsson R."/>
            <person name="Yazdan S."/>
            <person name="Boulund F."/>
            <person name="Johnning A."/>
            <person name="Engstrand L."/>
            <person name="Kristiansson E."/>
            <person name="Moore E."/>
        </authorList>
    </citation>
    <scope>NUCLEOTIDE SEQUENCE [LARGE SCALE GENOMIC DNA]</scope>
    <source>
        <strain evidence="1 2">CCUG 54912</strain>
    </source>
</reference>
<gene>
    <name evidence="1" type="ORF">B0681_04055</name>
</gene>
<dbReference type="AlphaFoldDB" id="A0A1T0CU30"/>
<keyword evidence="2" id="KW-1185">Reference proteome</keyword>
<name>A0A1T0CU30_9GAMM</name>
<sequence>MQKSNFFTADILAKVATQGQNAHNAQQTYHRALLAYHPDLIEIIKGYYSLEKANLLACQKPPNKNHRYEIWKLEEK</sequence>
<dbReference type="Proteomes" id="UP000190683">
    <property type="component" value="Unassembled WGS sequence"/>
</dbReference>
<proteinExistence type="predicted"/>
<evidence type="ECO:0000313" key="1">
    <source>
        <dbReference type="EMBL" id="OOS25858.1"/>
    </source>
</evidence>
<dbReference type="EMBL" id="MUYV01000004">
    <property type="protein sequence ID" value="OOS25858.1"/>
    <property type="molecule type" value="Genomic_DNA"/>
</dbReference>
<accession>A0A1T0CU30</accession>